<protein>
    <submittedName>
        <fullName evidence="2">Regulator</fullName>
    </submittedName>
</protein>
<keyword evidence="3" id="KW-1185">Reference proteome</keyword>
<dbReference type="InterPro" id="IPR041649">
    <property type="entry name" value="NepR"/>
</dbReference>
<organism evidence="2 3">
    <name type="scientific">Sulfitobacter sabulilitoris</name>
    <dbReference type="NCBI Taxonomy" id="2562655"/>
    <lineage>
        <taxon>Bacteria</taxon>
        <taxon>Pseudomonadati</taxon>
        <taxon>Pseudomonadota</taxon>
        <taxon>Alphaproteobacteria</taxon>
        <taxon>Rhodobacterales</taxon>
        <taxon>Roseobacteraceae</taxon>
        <taxon>Sulfitobacter</taxon>
    </lineage>
</organism>
<accession>A0A5S3PAV9</accession>
<sequence length="51" mass="5893">MTQAGADRKRESVIDENLKRVYEEALDEGIPDRFKDLLDQLKQQDAAKESK</sequence>
<reference evidence="2 3" key="1">
    <citation type="submission" date="2019-05" db="EMBL/GenBank/DDBJ databases">
        <title>Sulfitobacter sabulilitoris sp. nov., isolated from a marine sand.</title>
        <authorList>
            <person name="Yoon J.-H."/>
        </authorList>
    </citation>
    <scope>NUCLEOTIDE SEQUENCE [LARGE SCALE GENOMIC DNA]</scope>
    <source>
        <strain evidence="2 3">HSMS-29</strain>
    </source>
</reference>
<name>A0A5S3PAV9_9RHOB</name>
<evidence type="ECO:0000259" key="1">
    <source>
        <dbReference type="Pfam" id="PF18557"/>
    </source>
</evidence>
<feature type="domain" description="Anti-sigma factor NepR" evidence="1">
    <location>
        <begin position="12"/>
        <end position="45"/>
    </location>
</feature>
<dbReference type="OrthoDB" id="7875342at2"/>
<comment type="caution">
    <text evidence="2">The sequence shown here is derived from an EMBL/GenBank/DDBJ whole genome shotgun (WGS) entry which is preliminary data.</text>
</comment>
<dbReference type="Proteomes" id="UP000309550">
    <property type="component" value="Unassembled WGS sequence"/>
</dbReference>
<proteinExistence type="predicted"/>
<dbReference type="AlphaFoldDB" id="A0A5S3PAV9"/>
<evidence type="ECO:0000313" key="3">
    <source>
        <dbReference type="Proteomes" id="UP000309550"/>
    </source>
</evidence>
<dbReference type="Pfam" id="PF18557">
    <property type="entry name" value="NepR"/>
    <property type="match status" value="1"/>
</dbReference>
<evidence type="ECO:0000313" key="2">
    <source>
        <dbReference type="EMBL" id="TMM50608.1"/>
    </source>
</evidence>
<dbReference type="RefSeq" id="WP_138663584.1">
    <property type="nucleotide sequence ID" value="NZ_VANS01000006.1"/>
</dbReference>
<gene>
    <name evidence="2" type="ORF">FDT80_17285</name>
</gene>
<dbReference type="EMBL" id="VANS01000006">
    <property type="protein sequence ID" value="TMM50608.1"/>
    <property type="molecule type" value="Genomic_DNA"/>
</dbReference>